<evidence type="ECO:0008006" key="3">
    <source>
        <dbReference type="Google" id="ProtNLM"/>
    </source>
</evidence>
<keyword evidence="2" id="KW-1185">Reference proteome</keyword>
<dbReference type="InterPro" id="IPR011333">
    <property type="entry name" value="SKP1/BTB/POZ_sf"/>
</dbReference>
<comment type="caution">
    <text evidence="1">The sequence shown here is derived from an EMBL/GenBank/DDBJ whole genome shotgun (WGS) entry which is preliminary data.</text>
</comment>
<protein>
    <recommendedName>
        <fullName evidence="3">BTB domain-containing protein</fullName>
    </recommendedName>
</protein>
<accession>A0A9P3G640</accession>
<dbReference type="OrthoDB" id="2803406at2759"/>
<name>A0A9P3G640_9APHY</name>
<proteinExistence type="predicted"/>
<dbReference type="Proteomes" id="UP000703269">
    <property type="component" value="Unassembled WGS sequence"/>
</dbReference>
<dbReference type="Gene3D" id="3.30.710.10">
    <property type="entry name" value="Potassium Channel Kv1.1, Chain A"/>
    <property type="match status" value="1"/>
</dbReference>
<evidence type="ECO:0000313" key="2">
    <source>
        <dbReference type="Proteomes" id="UP000703269"/>
    </source>
</evidence>
<dbReference type="EMBL" id="BPQB01000008">
    <property type="protein sequence ID" value="GJE88189.1"/>
    <property type="molecule type" value="Genomic_DNA"/>
</dbReference>
<evidence type="ECO:0000313" key="1">
    <source>
        <dbReference type="EMBL" id="GJE88189.1"/>
    </source>
</evidence>
<sequence length="389" mass="44368">MSKPTIEDEHINFADGNLVILAGPGADIPGRGRRDGPVHSFRCHQSVLARRSEPFQQMFGMPGSVPDEYLDGIPAVTLPDDWQDVRDLLRLLYDYLEIPRRHRDARTLETMAGPLRLAKKYMMTDIWTTLSQIFEDDWPMDLDHWYQAEDITAANVKAAHDHADTMMGSEKWQTWDINNHVPDPALAARLALELHIPHALRSAFYDLNRVFYASPFLEYDAFRRTEARRVVHPALDPPAFAALVGGRERLRARTAAYLRALPDRLVRASTPRGYALPWQSCHGMRWSIMGWGDARESWPCEPQIRAWAARVAEKLRMGGSEREGVPSFCVDPLAHLRRLQEKLTSAATPAKEVEGMCVPCRWWVAEILRMDAQRLWDDLPALFELPPGC</sequence>
<reference evidence="1 2" key="1">
    <citation type="submission" date="2021-08" db="EMBL/GenBank/DDBJ databases">
        <title>Draft Genome Sequence of Phanerochaete sordida strain YK-624.</title>
        <authorList>
            <person name="Mori T."/>
            <person name="Dohra H."/>
            <person name="Suzuki T."/>
            <person name="Kawagishi H."/>
            <person name="Hirai H."/>
        </authorList>
    </citation>
    <scope>NUCLEOTIDE SEQUENCE [LARGE SCALE GENOMIC DNA]</scope>
    <source>
        <strain evidence="1 2">YK-624</strain>
    </source>
</reference>
<organism evidence="1 2">
    <name type="scientific">Phanerochaete sordida</name>
    <dbReference type="NCBI Taxonomy" id="48140"/>
    <lineage>
        <taxon>Eukaryota</taxon>
        <taxon>Fungi</taxon>
        <taxon>Dikarya</taxon>
        <taxon>Basidiomycota</taxon>
        <taxon>Agaricomycotina</taxon>
        <taxon>Agaricomycetes</taxon>
        <taxon>Polyporales</taxon>
        <taxon>Phanerochaetaceae</taxon>
        <taxon>Phanerochaete</taxon>
    </lineage>
</organism>
<dbReference type="AlphaFoldDB" id="A0A9P3G640"/>
<gene>
    <name evidence="1" type="ORF">PsYK624_042720</name>
</gene>